<feature type="transmembrane region" description="Helical" evidence="1">
    <location>
        <begin position="122"/>
        <end position="142"/>
    </location>
</feature>
<protein>
    <submittedName>
        <fullName evidence="2">Uncharacterized protein</fullName>
    </submittedName>
</protein>
<keyword evidence="1" id="KW-0472">Membrane</keyword>
<accession>A0ABY1SAH3</accession>
<gene>
    <name evidence="2" type="ORF">SAMN05216240_2084</name>
</gene>
<dbReference type="RefSeq" id="WP_015907526.1">
    <property type="nucleotide sequence ID" value="NZ_FUZJ01000001.1"/>
</dbReference>
<keyword evidence="1" id="KW-1133">Transmembrane helix</keyword>
<comment type="caution">
    <text evidence="2">The sequence shown here is derived from an EMBL/GenBank/DDBJ whole genome shotgun (WGS) entry which is preliminary data.</text>
</comment>
<organism evidence="2 3">
    <name type="scientific">Caldicellulosiruptor bescii</name>
    <name type="common">Anaerocellum thermophilum</name>
    <dbReference type="NCBI Taxonomy" id="31899"/>
    <lineage>
        <taxon>Bacteria</taxon>
        <taxon>Bacillati</taxon>
        <taxon>Bacillota</taxon>
        <taxon>Bacillota incertae sedis</taxon>
        <taxon>Caldicellulosiruptorales</taxon>
        <taxon>Caldicellulosiruptoraceae</taxon>
        <taxon>Caldicellulosiruptor</taxon>
    </lineage>
</organism>
<proteinExistence type="predicted"/>
<dbReference type="EMBL" id="FXXC01000001">
    <property type="protein sequence ID" value="SMR94452.1"/>
    <property type="molecule type" value="Genomic_DNA"/>
</dbReference>
<sequence>MAKKIKSDRGKQMLSSILLVVIIYILSPTSVSYDKLSANRILTWLFALQLFIFFSVAITISFVLRLLRIKYSQKVCSFIFSLCLNDMLILTMLLTTIHIIFMLTIVNVIGSSYRWVVKGINFDIMLSVADLVIVIAYFWVLYKNSYPVNFLNALLKALKRAVQESNKEEINEKLLILKQFLQNYPYRFNQNLLEPILVSNETIKILSEIKNENSYLREIVDLLISLYFHLLNSHELRSAYKLFEIILEYGNINQLKRKIRFLAYTGIEKRKIFYLIKCLERGRRENCFYPKLKVFKKYLITIGFCRPNKEWFKKVMYKQRSQKEN</sequence>
<dbReference type="GeneID" id="31772363"/>
<evidence type="ECO:0000313" key="3">
    <source>
        <dbReference type="Proteomes" id="UP000196803"/>
    </source>
</evidence>
<dbReference type="Proteomes" id="UP000196803">
    <property type="component" value="Unassembled WGS sequence"/>
</dbReference>
<name>A0ABY1SAH3_CALBS</name>
<feature type="transmembrane region" description="Helical" evidence="1">
    <location>
        <begin position="88"/>
        <end position="110"/>
    </location>
</feature>
<reference evidence="2 3" key="1">
    <citation type="submission" date="2017-05" db="EMBL/GenBank/DDBJ databases">
        <authorList>
            <person name="Varghese N."/>
            <person name="Submissions S."/>
        </authorList>
    </citation>
    <scope>NUCLEOTIDE SEQUENCE [LARGE SCALE GENOMIC DNA]</scope>
    <source>
        <strain evidence="2 3">MACB1020</strain>
    </source>
</reference>
<evidence type="ECO:0000256" key="1">
    <source>
        <dbReference type="SAM" id="Phobius"/>
    </source>
</evidence>
<keyword evidence="3" id="KW-1185">Reference proteome</keyword>
<keyword evidence="1" id="KW-0812">Transmembrane</keyword>
<evidence type="ECO:0000313" key="2">
    <source>
        <dbReference type="EMBL" id="SMR94452.1"/>
    </source>
</evidence>
<feature type="transmembrane region" description="Helical" evidence="1">
    <location>
        <begin position="41"/>
        <end position="67"/>
    </location>
</feature>
<feature type="transmembrane region" description="Helical" evidence="1">
    <location>
        <begin position="12"/>
        <end position="29"/>
    </location>
</feature>